<dbReference type="Proteomes" id="UP000014500">
    <property type="component" value="Unassembled WGS sequence"/>
</dbReference>
<sequence length="395" mass="46158">MAVSRMNPYVIETYNSKPFLWAIVNNEKTKIDVDKWDYFERYYHYLGKRNSFEYTKLLQFVRIVKDESNNKFVLAYRNKEAESIWHMFQMRWHYHHHYFKDPKLIIIEQMFIDAFAAANLDITNKTDGPCQIIHLLQANPAANSLYNRIINQDMYQVITNSNIYQIALFATDNFNDIKTAIVALEDEIKSKFENENIYLSIIKFDYGHGNMDPFTDNAIPFYSENNPSVLLIDPLFDLPIRRPTCFQEIQITCVSKIPLEEEVQQEISNFYNEKIEPYCATYQIIVIENKTEQQLLEDDANQQGILIKKIRRWIKHTMQIEATVLKSIIPSYSIKTNLDWEIYAIASAIAITPLFLQREFSVVNGFGYLSCMLCGSDIAPSGQLYCPDKPDIGQS</sequence>
<organism evidence="1 2">
    <name type="scientific">Strigamia maritima</name>
    <name type="common">European centipede</name>
    <name type="synonym">Geophilus maritimus</name>
    <dbReference type="NCBI Taxonomy" id="126957"/>
    <lineage>
        <taxon>Eukaryota</taxon>
        <taxon>Metazoa</taxon>
        <taxon>Ecdysozoa</taxon>
        <taxon>Arthropoda</taxon>
        <taxon>Myriapoda</taxon>
        <taxon>Chilopoda</taxon>
        <taxon>Pleurostigmophora</taxon>
        <taxon>Geophilomorpha</taxon>
        <taxon>Linotaeniidae</taxon>
        <taxon>Strigamia</taxon>
    </lineage>
</organism>
<accession>T1JJR9</accession>
<dbReference type="AlphaFoldDB" id="T1JJR9"/>
<dbReference type="PhylomeDB" id="T1JJR9"/>
<dbReference type="GO" id="GO:0008832">
    <property type="term" value="F:dGTPase activity"/>
    <property type="evidence" value="ECO:0007669"/>
    <property type="project" value="TreeGrafter"/>
</dbReference>
<reference evidence="2" key="1">
    <citation type="submission" date="2011-05" db="EMBL/GenBank/DDBJ databases">
        <authorList>
            <person name="Richards S.R."/>
            <person name="Qu J."/>
            <person name="Jiang H."/>
            <person name="Jhangiani S.N."/>
            <person name="Agravi P."/>
            <person name="Goodspeed R."/>
            <person name="Gross S."/>
            <person name="Mandapat C."/>
            <person name="Jackson L."/>
            <person name="Mathew T."/>
            <person name="Pu L."/>
            <person name="Thornton R."/>
            <person name="Saada N."/>
            <person name="Wilczek-Boney K.B."/>
            <person name="Lee S."/>
            <person name="Kovar C."/>
            <person name="Wu Y."/>
            <person name="Scherer S.E."/>
            <person name="Worley K.C."/>
            <person name="Muzny D.M."/>
            <person name="Gibbs R."/>
        </authorList>
    </citation>
    <scope>NUCLEOTIDE SEQUENCE</scope>
    <source>
        <strain evidence="2">Brora</strain>
    </source>
</reference>
<dbReference type="EMBL" id="AFFK01019599">
    <property type="status" value="NOT_ANNOTATED_CDS"/>
    <property type="molecule type" value="Genomic_DNA"/>
</dbReference>
<evidence type="ECO:0000313" key="1">
    <source>
        <dbReference type="EnsemblMetazoa" id="SMAR014099-PA"/>
    </source>
</evidence>
<keyword evidence="2" id="KW-1185">Reference proteome</keyword>
<name>T1JJR9_STRMM</name>
<dbReference type="PANTHER" id="PTHR11373">
    <property type="entry name" value="DEOXYNUCLEOSIDE TRIPHOSPHATE TRIPHOSPHOHYDROLASE"/>
    <property type="match status" value="1"/>
</dbReference>
<dbReference type="Gene3D" id="3.30.70.2760">
    <property type="match status" value="1"/>
</dbReference>
<dbReference type="GO" id="GO:0005634">
    <property type="term" value="C:nucleus"/>
    <property type="evidence" value="ECO:0007669"/>
    <property type="project" value="TreeGrafter"/>
</dbReference>
<dbReference type="STRING" id="126957.T1JJR9"/>
<protein>
    <submittedName>
        <fullName evidence="1">Uncharacterized protein</fullName>
    </submittedName>
</protein>
<dbReference type="PANTHER" id="PTHR11373:SF4">
    <property type="entry name" value="DEOXYNUCLEOSIDE TRIPHOSPHATE TRIPHOSPHOHYDROLASE SAMHD1"/>
    <property type="match status" value="1"/>
</dbReference>
<evidence type="ECO:0000313" key="2">
    <source>
        <dbReference type="Proteomes" id="UP000014500"/>
    </source>
</evidence>
<dbReference type="EnsemblMetazoa" id="SMAR014099-RA">
    <property type="protein sequence ID" value="SMAR014099-PA"/>
    <property type="gene ID" value="SMAR014099"/>
</dbReference>
<dbReference type="GO" id="GO:0006203">
    <property type="term" value="P:dGTP catabolic process"/>
    <property type="evidence" value="ECO:0007669"/>
    <property type="project" value="TreeGrafter"/>
</dbReference>
<dbReference type="InterPro" id="IPR050135">
    <property type="entry name" value="dGTPase-like"/>
</dbReference>
<reference evidence="1" key="2">
    <citation type="submission" date="2015-02" db="UniProtKB">
        <authorList>
            <consortium name="EnsemblMetazoa"/>
        </authorList>
    </citation>
    <scope>IDENTIFICATION</scope>
</reference>
<dbReference type="SUPFAM" id="SSF109604">
    <property type="entry name" value="HD-domain/PDEase-like"/>
    <property type="match status" value="1"/>
</dbReference>
<proteinExistence type="predicted"/>
<dbReference type="eggNOG" id="KOG2681">
    <property type="taxonomic scope" value="Eukaryota"/>
</dbReference>
<dbReference type="HOGENOM" id="CLU_699408_0_0_1"/>
<dbReference type="Gene3D" id="1.10.3210.10">
    <property type="entry name" value="Hypothetical protein af1432"/>
    <property type="match status" value="1"/>
</dbReference>